<dbReference type="KEGG" id="ast:Asulf_00229"/>
<feature type="transmembrane region" description="Helical" evidence="9">
    <location>
        <begin position="232"/>
        <end position="250"/>
    </location>
</feature>
<reference evidence="10 11" key="1">
    <citation type="journal article" date="2013" name="Genome Announc.">
        <title>Complete Genome Sequence of the Thermophilic and Facultatively Chemolithoautotrophic Sulfate Reducer Archaeoglobus sulfaticallidus Strain PM70-1T.</title>
        <authorList>
            <person name="Stokke R."/>
            <person name="Hocking W.P."/>
            <person name="Steinsbu B.O."/>
            <person name="Steen I.H."/>
        </authorList>
    </citation>
    <scope>NUCLEOTIDE SEQUENCE [LARGE SCALE GENOMIC DNA]</scope>
    <source>
        <strain evidence="10">PM70-1</strain>
    </source>
</reference>
<proteinExistence type="inferred from homology"/>
<dbReference type="InterPro" id="IPR052157">
    <property type="entry name" value="BCAA_transport_permease"/>
</dbReference>
<organism evidence="10 11">
    <name type="scientific">Archaeoglobus sulfaticallidus PM70-1</name>
    <dbReference type="NCBI Taxonomy" id="387631"/>
    <lineage>
        <taxon>Archaea</taxon>
        <taxon>Methanobacteriati</taxon>
        <taxon>Methanobacteriota</taxon>
        <taxon>Archaeoglobi</taxon>
        <taxon>Archaeoglobales</taxon>
        <taxon>Archaeoglobaceae</taxon>
        <taxon>Archaeoglobus</taxon>
    </lineage>
</organism>
<dbReference type="GeneID" id="15391875"/>
<evidence type="ECO:0000256" key="7">
    <source>
        <dbReference type="ARBA" id="ARBA00023136"/>
    </source>
</evidence>
<evidence type="ECO:0000256" key="5">
    <source>
        <dbReference type="ARBA" id="ARBA00022970"/>
    </source>
</evidence>
<dbReference type="HOGENOM" id="CLU_1202589_0_0_2"/>
<evidence type="ECO:0008006" key="12">
    <source>
        <dbReference type="Google" id="ProtNLM"/>
    </source>
</evidence>
<evidence type="ECO:0000313" key="10">
    <source>
        <dbReference type="EMBL" id="AGK60263.1"/>
    </source>
</evidence>
<dbReference type="PANTHER" id="PTHR11795:SF449">
    <property type="entry name" value="BRANCHED-CHAIN AMINO ACID TRANSPORT PERMEASE PROTEIN LIVH-RELATED"/>
    <property type="match status" value="1"/>
</dbReference>
<keyword evidence="2" id="KW-0813">Transport</keyword>
<feature type="transmembrane region" description="Helical" evidence="9">
    <location>
        <begin position="207"/>
        <end position="225"/>
    </location>
</feature>
<dbReference type="GO" id="GO:0005886">
    <property type="term" value="C:plasma membrane"/>
    <property type="evidence" value="ECO:0007669"/>
    <property type="project" value="UniProtKB-SubCell"/>
</dbReference>
<dbReference type="EMBL" id="CP005290">
    <property type="protein sequence ID" value="AGK60263.1"/>
    <property type="molecule type" value="Genomic_DNA"/>
</dbReference>
<dbReference type="GO" id="GO:0022857">
    <property type="term" value="F:transmembrane transporter activity"/>
    <property type="evidence" value="ECO:0007669"/>
    <property type="project" value="InterPro"/>
</dbReference>
<feature type="transmembrane region" description="Helical" evidence="9">
    <location>
        <begin position="93"/>
        <end position="116"/>
    </location>
</feature>
<feature type="transmembrane region" description="Helical" evidence="9">
    <location>
        <begin position="177"/>
        <end position="201"/>
    </location>
</feature>
<evidence type="ECO:0000256" key="8">
    <source>
        <dbReference type="ARBA" id="ARBA00037998"/>
    </source>
</evidence>
<dbReference type="Pfam" id="PF02653">
    <property type="entry name" value="BPD_transp_2"/>
    <property type="match status" value="1"/>
</dbReference>
<sequence length="251" mass="27520">MAIGYELFSSAIFLSIFATCISLNFRISKFLNLALGSVYASGAYISYHLYHLSQTGFGFISSIALSMLAGIVLGVTLYILIKRIGSSMLEATIISLGFGIAVEEILRITHSSGYYLIIEDLNYTIFGIRLWELSEIILFILVFLSLALIYLSKFGIRVKFVEDDPLLAEIYGVDVEKYSLICIALTSSAICVLGAMSSFSLAVSPSIGYLPLMSGIVIASLASIFRSVGIMHYIKIAIISISYSILMMVIW</sequence>
<dbReference type="RefSeq" id="WP_015589862.1">
    <property type="nucleotide sequence ID" value="NC_021169.1"/>
</dbReference>
<dbReference type="OrthoDB" id="51674at2157"/>
<gene>
    <name evidence="10" type="ORF">Asulf_00229</name>
</gene>
<evidence type="ECO:0000256" key="6">
    <source>
        <dbReference type="ARBA" id="ARBA00022989"/>
    </source>
</evidence>
<feature type="transmembrane region" description="Helical" evidence="9">
    <location>
        <begin position="6"/>
        <end position="23"/>
    </location>
</feature>
<dbReference type="GO" id="GO:0006865">
    <property type="term" value="P:amino acid transport"/>
    <property type="evidence" value="ECO:0007669"/>
    <property type="project" value="UniProtKB-KW"/>
</dbReference>
<keyword evidence="5" id="KW-0029">Amino-acid transport</keyword>
<keyword evidence="4 9" id="KW-0812">Transmembrane</keyword>
<evidence type="ECO:0000256" key="4">
    <source>
        <dbReference type="ARBA" id="ARBA00022692"/>
    </source>
</evidence>
<comment type="subcellular location">
    <subcellularLocation>
        <location evidence="1">Cell membrane</location>
        <topology evidence="1">Multi-pass membrane protein</topology>
    </subcellularLocation>
</comment>
<dbReference type="PANTHER" id="PTHR11795">
    <property type="entry name" value="BRANCHED-CHAIN AMINO ACID TRANSPORT SYSTEM PERMEASE PROTEIN LIVH"/>
    <property type="match status" value="1"/>
</dbReference>
<dbReference type="eggNOG" id="arCOG01270">
    <property type="taxonomic scope" value="Archaea"/>
</dbReference>
<accession>N0BB81</accession>
<evidence type="ECO:0000256" key="2">
    <source>
        <dbReference type="ARBA" id="ARBA00022448"/>
    </source>
</evidence>
<dbReference type="InterPro" id="IPR001851">
    <property type="entry name" value="ABC_transp_permease"/>
</dbReference>
<dbReference type="AlphaFoldDB" id="N0BB81"/>
<dbReference type="STRING" id="387631.Asulf_00229"/>
<protein>
    <recommendedName>
        <fullName evidence="12">Branched-chain amino acid ABC-type transport system, permease component</fullName>
    </recommendedName>
</protein>
<keyword evidence="6 9" id="KW-1133">Transmembrane helix</keyword>
<evidence type="ECO:0000313" key="11">
    <source>
        <dbReference type="Proteomes" id="UP000013307"/>
    </source>
</evidence>
<evidence type="ECO:0000256" key="3">
    <source>
        <dbReference type="ARBA" id="ARBA00022475"/>
    </source>
</evidence>
<evidence type="ECO:0000256" key="1">
    <source>
        <dbReference type="ARBA" id="ARBA00004651"/>
    </source>
</evidence>
<feature type="transmembrane region" description="Helical" evidence="9">
    <location>
        <begin position="136"/>
        <end position="156"/>
    </location>
</feature>
<keyword evidence="11" id="KW-1185">Reference proteome</keyword>
<feature type="transmembrane region" description="Helical" evidence="9">
    <location>
        <begin position="56"/>
        <end position="81"/>
    </location>
</feature>
<dbReference type="Proteomes" id="UP000013307">
    <property type="component" value="Chromosome"/>
</dbReference>
<evidence type="ECO:0000256" key="9">
    <source>
        <dbReference type="SAM" id="Phobius"/>
    </source>
</evidence>
<name>N0BB81_9EURY</name>
<feature type="transmembrane region" description="Helical" evidence="9">
    <location>
        <begin position="30"/>
        <end position="50"/>
    </location>
</feature>
<keyword evidence="3" id="KW-1003">Cell membrane</keyword>
<comment type="similarity">
    <text evidence="8">Belongs to the binding-protein-dependent transport system permease family. LivHM subfamily.</text>
</comment>
<keyword evidence="7 9" id="KW-0472">Membrane</keyword>